<gene>
    <name evidence="1" type="ORF">ERS013165_03069</name>
</gene>
<accession>A0A655RJI3</accession>
<dbReference type="EMBL" id="CWOW01000018">
    <property type="protein sequence ID" value="CSB00971.1"/>
    <property type="molecule type" value="Genomic_DNA"/>
</dbReference>
<dbReference type="AlphaFoldDB" id="A0A655RJI3"/>
<sequence length="43" mass="4995">MAVENTQLTFATGHLKRFNQAREQFFLCAHYVQMKGYCCHIAS</sequence>
<organism evidence="1 2">
    <name type="scientific">Vibrio cholerae</name>
    <dbReference type="NCBI Taxonomy" id="666"/>
    <lineage>
        <taxon>Bacteria</taxon>
        <taxon>Pseudomonadati</taxon>
        <taxon>Pseudomonadota</taxon>
        <taxon>Gammaproteobacteria</taxon>
        <taxon>Vibrionales</taxon>
        <taxon>Vibrionaceae</taxon>
        <taxon>Vibrio</taxon>
    </lineage>
</organism>
<evidence type="ECO:0000313" key="1">
    <source>
        <dbReference type="EMBL" id="CSB00971.1"/>
    </source>
</evidence>
<reference evidence="1 2" key="1">
    <citation type="submission" date="2015-07" db="EMBL/GenBank/DDBJ databases">
        <authorList>
            <consortium name="Pathogen Informatics"/>
        </authorList>
    </citation>
    <scope>NUCLEOTIDE SEQUENCE [LARGE SCALE GENOMIC DNA]</scope>
    <source>
        <strain evidence="1 2">A51</strain>
    </source>
</reference>
<dbReference type="Proteomes" id="UP000044806">
    <property type="component" value="Unassembled WGS sequence"/>
</dbReference>
<evidence type="ECO:0000313" key="2">
    <source>
        <dbReference type="Proteomes" id="UP000044806"/>
    </source>
</evidence>
<protein>
    <submittedName>
        <fullName evidence="1">Uncharacterized protein</fullName>
    </submittedName>
</protein>
<name>A0A655RJI3_VIBCL</name>
<proteinExistence type="predicted"/>